<dbReference type="InterPro" id="IPR008995">
    <property type="entry name" value="Mo/tungstate-bd_C_term_dom"/>
</dbReference>
<sequence>MKAGARNQIIGTVKSVKKGDVMSLVKVDITQVSTMASVITTESVEDLDLKEGDQVELVIKAVHVLPVKLP</sequence>
<evidence type="ECO:0000259" key="3">
    <source>
        <dbReference type="PROSITE" id="PS51866"/>
    </source>
</evidence>
<keyword evidence="5" id="KW-1185">Reference proteome</keyword>
<dbReference type="Pfam" id="PF03459">
    <property type="entry name" value="TOBE"/>
    <property type="match status" value="1"/>
</dbReference>
<organism evidence="4 5">
    <name type="scientific">Novosphingobium flavum</name>
    <dbReference type="NCBI Taxonomy" id="1778672"/>
    <lineage>
        <taxon>Bacteria</taxon>
        <taxon>Pseudomonadati</taxon>
        <taxon>Pseudomonadota</taxon>
        <taxon>Alphaproteobacteria</taxon>
        <taxon>Sphingomonadales</taxon>
        <taxon>Sphingomonadaceae</taxon>
        <taxon>Novosphingobium</taxon>
    </lineage>
</organism>
<accession>A0A7X1FSX6</accession>
<evidence type="ECO:0000256" key="2">
    <source>
        <dbReference type="PROSITE-ProRule" id="PRU01213"/>
    </source>
</evidence>
<dbReference type="RefSeq" id="WP_185664164.1">
    <property type="nucleotide sequence ID" value="NZ_JACLAW010000007.1"/>
</dbReference>
<dbReference type="InterPro" id="IPR004606">
    <property type="entry name" value="Mop_domain"/>
</dbReference>
<dbReference type="Proteomes" id="UP000566813">
    <property type="component" value="Unassembled WGS sequence"/>
</dbReference>
<dbReference type="InterPro" id="IPR005116">
    <property type="entry name" value="Transp-assoc_OB_typ1"/>
</dbReference>
<evidence type="ECO:0000256" key="1">
    <source>
        <dbReference type="ARBA" id="ARBA00022505"/>
    </source>
</evidence>
<evidence type="ECO:0000313" key="5">
    <source>
        <dbReference type="Proteomes" id="UP000566813"/>
    </source>
</evidence>
<gene>
    <name evidence="4" type="ORF">H7F51_10130</name>
</gene>
<dbReference type="SUPFAM" id="SSF50331">
    <property type="entry name" value="MOP-like"/>
    <property type="match status" value="1"/>
</dbReference>
<name>A0A7X1FSX6_9SPHN</name>
<protein>
    <submittedName>
        <fullName evidence="4">TOBE domain-containing protein</fullName>
    </submittedName>
</protein>
<dbReference type="EMBL" id="JACLAW010000007">
    <property type="protein sequence ID" value="MBC2665882.1"/>
    <property type="molecule type" value="Genomic_DNA"/>
</dbReference>
<dbReference type="GO" id="GO:0015689">
    <property type="term" value="P:molybdate ion transport"/>
    <property type="evidence" value="ECO:0007669"/>
    <property type="project" value="InterPro"/>
</dbReference>
<feature type="domain" description="Mop" evidence="3">
    <location>
        <begin position="2"/>
        <end position="68"/>
    </location>
</feature>
<dbReference type="NCBIfam" id="TIGR00638">
    <property type="entry name" value="Mop"/>
    <property type="match status" value="1"/>
</dbReference>
<dbReference type="AlphaFoldDB" id="A0A7X1FSX6"/>
<comment type="caution">
    <text evidence="4">The sequence shown here is derived from an EMBL/GenBank/DDBJ whole genome shotgun (WGS) entry which is preliminary data.</text>
</comment>
<dbReference type="Gene3D" id="2.40.50.100">
    <property type="match status" value="1"/>
</dbReference>
<proteinExistence type="predicted"/>
<dbReference type="PROSITE" id="PS51866">
    <property type="entry name" value="MOP"/>
    <property type="match status" value="1"/>
</dbReference>
<keyword evidence="1 2" id="KW-0500">Molybdenum</keyword>
<reference evidence="4 5" key="1">
    <citation type="submission" date="2020-08" db="EMBL/GenBank/DDBJ databases">
        <title>The genome sequence of type strain Novosphingobium flavum NBRC 111647.</title>
        <authorList>
            <person name="Liu Y."/>
        </authorList>
    </citation>
    <scope>NUCLEOTIDE SEQUENCE [LARGE SCALE GENOMIC DNA]</scope>
    <source>
        <strain evidence="4 5">NBRC 111647</strain>
    </source>
</reference>
<evidence type="ECO:0000313" key="4">
    <source>
        <dbReference type="EMBL" id="MBC2665882.1"/>
    </source>
</evidence>